<proteinExistence type="predicted"/>
<feature type="compositionally biased region" description="Basic and acidic residues" evidence="1">
    <location>
        <begin position="67"/>
        <end position="76"/>
    </location>
</feature>
<reference evidence="3" key="1">
    <citation type="submission" date="2022-11" db="UniProtKB">
        <authorList>
            <consortium name="WormBaseParasite"/>
        </authorList>
    </citation>
    <scope>IDENTIFICATION</scope>
</reference>
<accession>A0A915J5Q2</accession>
<evidence type="ECO:0000313" key="2">
    <source>
        <dbReference type="Proteomes" id="UP000887565"/>
    </source>
</evidence>
<dbReference type="WBParaSite" id="nRc.2.0.1.t21797-RA">
    <property type="protein sequence ID" value="nRc.2.0.1.t21797-RA"/>
    <property type="gene ID" value="nRc.2.0.1.g21797"/>
</dbReference>
<evidence type="ECO:0000256" key="1">
    <source>
        <dbReference type="SAM" id="MobiDB-lite"/>
    </source>
</evidence>
<sequence length="91" mass="10905">MYPIKLTQNHKTIEELQGTFSIKNALFFNPNCPEIKDSVLTKQEKRKGLFFTQYALYFIGSKNIEPMGKEEQKKKEEEEDEMYNYMDKLER</sequence>
<feature type="region of interest" description="Disordered" evidence="1">
    <location>
        <begin position="67"/>
        <end position="91"/>
    </location>
</feature>
<organism evidence="2 3">
    <name type="scientific">Romanomermis culicivorax</name>
    <name type="common">Nematode worm</name>
    <dbReference type="NCBI Taxonomy" id="13658"/>
    <lineage>
        <taxon>Eukaryota</taxon>
        <taxon>Metazoa</taxon>
        <taxon>Ecdysozoa</taxon>
        <taxon>Nematoda</taxon>
        <taxon>Enoplea</taxon>
        <taxon>Dorylaimia</taxon>
        <taxon>Mermithida</taxon>
        <taxon>Mermithoidea</taxon>
        <taxon>Mermithidae</taxon>
        <taxon>Romanomermis</taxon>
    </lineage>
</organism>
<evidence type="ECO:0000313" key="3">
    <source>
        <dbReference type="WBParaSite" id="nRc.2.0.1.t21797-RA"/>
    </source>
</evidence>
<protein>
    <submittedName>
        <fullName evidence="3">Uncharacterized protein</fullName>
    </submittedName>
</protein>
<keyword evidence="2" id="KW-1185">Reference proteome</keyword>
<dbReference type="Proteomes" id="UP000887565">
    <property type="component" value="Unplaced"/>
</dbReference>
<name>A0A915J5Q2_ROMCU</name>
<dbReference type="AlphaFoldDB" id="A0A915J5Q2"/>